<dbReference type="InterPro" id="IPR011042">
    <property type="entry name" value="6-blade_b-propeller_TolB-like"/>
</dbReference>
<reference evidence="5 6" key="1">
    <citation type="submission" date="2015-06" db="EMBL/GenBank/DDBJ databases">
        <title>Draft genome sequence of an Alphaproteobacteria species associated to the Mediterranean sponge Oscarella lobularis.</title>
        <authorList>
            <person name="Jourda C."/>
            <person name="Santini S."/>
            <person name="Claverie J.-M."/>
        </authorList>
    </citation>
    <scope>NUCLEOTIDE SEQUENCE [LARGE SCALE GENOMIC DNA]</scope>
    <source>
        <strain evidence="5">IGS</strain>
    </source>
</reference>
<keyword evidence="3" id="KW-0325">Glycoprotein</keyword>
<dbReference type="SUPFAM" id="SSF63829">
    <property type="entry name" value="Calcium-dependent phosphotriesterase"/>
    <property type="match status" value="1"/>
</dbReference>
<dbReference type="Proteomes" id="UP000037178">
    <property type="component" value="Unassembled WGS sequence"/>
</dbReference>
<evidence type="ECO:0000259" key="4">
    <source>
        <dbReference type="Pfam" id="PF03088"/>
    </source>
</evidence>
<protein>
    <submittedName>
        <fullName evidence="5">Strictosidine synthase family protein</fullName>
    </submittedName>
</protein>
<dbReference type="RefSeq" id="WP_049644009.1">
    <property type="nucleotide sequence ID" value="NZ_LFTY01000002.1"/>
</dbReference>
<comment type="caution">
    <text evidence="5">The sequence shown here is derived from an EMBL/GenBank/DDBJ whole genome shotgun (WGS) entry which is preliminary data.</text>
</comment>
<accession>A0A0J9E6S7</accession>
<dbReference type="GO" id="GO:0016787">
    <property type="term" value="F:hydrolase activity"/>
    <property type="evidence" value="ECO:0007669"/>
    <property type="project" value="TreeGrafter"/>
</dbReference>
<evidence type="ECO:0000313" key="5">
    <source>
        <dbReference type="EMBL" id="KMW58397.1"/>
    </source>
</evidence>
<dbReference type="PATRIC" id="fig|1675527.3.peg.3526"/>
<feature type="domain" description="Strictosidine synthase conserved region" evidence="4">
    <location>
        <begin position="143"/>
        <end position="235"/>
    </location>
</feature>
<dbReference type="GO" id="GO:0012505">
    <property type="term" value="C:endomembrane system"/>
    <property type="evidence" value="ECO:0007669"/>
    <property type="project" value="TreeGrafter"/>
</dbReference>
<dbReference type="PANTHER" id="PTHR10426:SF88">
    <property type="entry name" value="ADIPOCYTE PLASMA MEMBRANE-ASSOCIATED PROTEIN HEMOMUCIN-RELATED"/>
    <property type="match status" value="1"/>
</dbReference>
<dbReference type="Gene3D" id="2.120.10.30">
    <property type="entry name" value="TolB, C-terminal domain"/>
    <property type="match status" value="1"/>
</dbReference>
<gene>
    <name evidence="5" type="ORF">AIOL_003370</name>
</gene>
<dbReference type="Pfam" id="PF20067">
    <property type="entry name" value="SSL_N"/>
    <property type="match status" value="1"/>
</dbReference>
<dbReference type="PANTHER" id="PTHR10426">
    <property type="entry name" value="STRICTOSIDINE SYNTHASE-RELATED"/>
    <property type="match status" value="1"/>
</dbReference>
<keyword evidence="6" id="KW-1185">Reference proteome</keyword>
<dbReference type="InterPro" id="IPR018119">
    <property type="entry name" value="Strictosidine_synth_cons-reg"/>
</dbReference>
<organism evidence="5 6">
    <name type="scientific">Candidatus Rhodobacter oscarellae</name>
    <dbReference type="NCBI Taxonomy" id="1675527"/>
    <lineage>
        <taxon>Bacteria</taxon>
        <taxon>Pseudomonadati</taxon>
        <taxon>Pseudomonadota</taxon>
        <taxon>Alphaproteobacteria</taxon>
        <taxon>Rhodobacterales</taxon>
        <taxon>Rhodobacter group</taxon>
        <taxon>Rhodobacter</taxon>
    </lineage>
</organism>
<evidence type="ECO:0000256" key="3">
    <source>
        <dbReference type="ARBA" id="ARBA00023180"/>
    </source>
</evidence>
<evidence type="ECO:0000256" key="1">
    <source>
        <dbReference type="ARBA" id="ARBA00009191"/>
    </source>
</evidence>
<evidence type="ECO:0000313" key="6">
    <source>
        <dbReference type="Proteomes" id="UP000037178"/>
    </source>
</evidence>
<comment type="similarity">
    <text evidence="1">Belongs to the strictosidine synthase family.</text>
</comment>
<sequence>MRGVILLSLILAGLYLAFWPVPVAPVAYAPPKAPGLTGAFAPSDALGGATRLRLPEGAAGPEDIAVLNGALYTADVTGGLFRLEGDALTKVAQLGGRPLGLDEGPDGALYIADSFHGLMRWTPDGGAERLVEEIDGAPVIYANQLDVARDGTVYFSASSQKFDPETMGGTLLTSVMTIWEQSQTGSVARWHPERGAEIITDGFVFTNGVALSPGEDFLLIAETGRARLHRLWLTGDQAGQREIFMENLPGYPDNIEPVGDGTYWMAFASPRVSAEALMPYPFLRKMIWRLGPMVRPAPIPHGIVVHFDGEGNILNVLQNSSGSLGITTGARVVGDDLYISLLEGPVLARLPLAEIK</sequence>
<proteinExistence type="inferred from homology"/>
<dbReference type="AlphaFoldDB" id="A0A0J9E6S7"/>
<dbReference type="OrthoDB" id="9775406at2"/>
<name>A0A0J9E6S7_9RHOB</name>
<evidence type="ECO:0000256" key="2">
    <source>
        <dbReference type="ARBA" id="ARBA00022553"/>
    </source>
</evidence>
<keyword evidence="2" id="KW-0597">Phosphoprotein</keyword>
<dbReference type="EMBL" id="LFTY01000002">
    <property type="protein sequence ID" value="KMW58397.1"/>
    <property type="molecule type" value="Genomic_DNA"/>
</dbReference>
<dbReference type="Pfam" id="PF03088">
    <property type="entry name" value="Str_synth"/>
    <property type="match status" value="1"/>
</dbReference>
<dbReference type="STRING" id="1675527.AIOL_003370"/>